<accession>A0A4P9XIH7</accession>
<evidence type="ECO:0000313" key="3">
    <source>
        <dbReference type="Proteomes" id="UP000271241"/>
    </source>
</evidence>
<dbReference type="Gene3D" id="6.20.250.70">
    <property type="match status" value="1"/>
</dbReference>
<dbReference type="PANTHER" id="PTHR28155">
    <property type="entry name" value="ACR243WP"/>
    <property type="match status" value="1"/>
</dbReference>
<reference evidence="3" key="1">
    <citation type="journal article" date="2018" name="Nat. Microbiol.">
        <title>Leveraging single-cell genomics to expand the fungal tree of life.</title>
        <authorList>
            <person name="Ahrendt S.R."/>
            <person name="Quandt C.A."/>
            <person name="Ciobanu D."/>
            <person name="Clum A."/>
            <person name="Salamov A."/>
            <person name="Andreopoulos B."/>
            <person name="Cheng J.F."/>
            <person name="Woyke T."/>
            <person name="Pelin A."/>
            <person name="Henrissat B."/>
            <person name="Reynolds N.K."/>
            <person name="Benny G.L."/>
            <person name="Smith M.E."/>
            <person name="James T.Y."/>
            <person name="Grigoriev I.V."/>
        </authorList>
    </citation>
    <scope>NUCLEOTIDE SEQUENCE [LARGE SCALE GENOMIC DNA]</scope>
    <source>
        <strain evidence="3">RSA 1356</strain>
    </source>
</reference>
<dbReference type="Proteomes" id="UP000271241">
    <property type="component" value="Unassembled WGS sequence"/>
</dbReference>
<dbReference type="EMBL" id="KZ993110">
    <property type="protein sequence ID" value="RKP05505.1"/>
    <property type="molecule type" value="Genomic_DNA"/>
</dbReference>
<proteinExistence type="predicted"/>
<evidence type="ECO:0008006" key="4">
    <source>
        <dbReference type="Google" id="ProtNLM"/>
    </source>
</evidence>
<evidence type="ECO:0000313" key="2">
    <source>
        <dbReference type="EMBL" id="RKP05505.1"/>
    </source>
</evidence>
<dbReference type="Pfam" id="PF08208">
    <property type="entry name" value="RNA_polI_A34"/>
    <property type="match status" value="1"/>
</dbReference>
<feature type="region of interest" description="Disordered" evidence="1">
    <location>
        <begin position="185"/>
        <end position="242"/>
    </location>
</feature>
<dbReference type="PANTHER" id="PTHR28155:SF1">
    <property type="entry name" value="DNA-DIRECTED RNA POLYMERASE I SUBUNIT RPA34.5-DOMAIN-CONTAINING PROTEIN"/>
    <property type="match status" value="1"/>
</dbReference>
<dbReference type="GO" id="GO:0006360">
    <property type="term" value="P:transcription by RNA polymerase I"/>
    <property type="evidence" value="ECO:0007669"/>
    <property type="project" value="InterPro"/>
</dbReference>
<dbReference type="InterPro" id="IPR013240">
    <property type="entry name" value="DNA-dir_RNA_pol1_su_RPA34"/>
</dbReference>
<feature type="compositionally biased region" description="Basic residues" evidence="1">
    <location>
        <begin position="229"/>
        <end position="242"/>
    </location>
</feature>
<sequence length="242" mass="26178">MPASELTWVPPENFTTVSGDSRAVASPFNAGALAEEDEDLELWLVRIPDNIAVADLEGLQLPIPSEDAKDGVAMAIKDEVYRVHRVGPNARTGSDHGGREMRAMHCLVPAEGADGQEGKLVLAPQPFAHQITVTRAVDIPSSVKLATEIKERVVAKREHPDHLKMQFPLSCVGVKRSAAQREDVEMMSVSDDDAMVLSTPKRSSSAKKQKSHHSTDAAAQSPTPASAKKEKKKKKKSSSSKE</sequence>
<protein>
    <recommendedName>
        <fullName evidence="4">DNA-directed RNA polymerase I subunit RPA34.5-domain-containing protein</fullName>
    </recommendedName>
</protein>
<evidence type="ECO:0000256" key="1">
    <source>
        <dbReference type="SAM" id="MobiDB-lite"/>
    </source>
</evidence>
<dbReference type="AlphaFoldDB" id="A0A4P9XIH7"/>
<keyword evidence="3" id="KW-1185">Reference proteome</keyword>
<dbReference type="OrthoDB" id="76224at2759"/>
<name>A0A4P9XIH7_9FUNG</name>
<gene>
    <name evidence="2" type="ORF">THASP1DRAFT_32655</name>
</gene>
<dbReference type="InterPro" id="IPR053263">
    <property type="entry name" value="Euk_RPA34_RNAP_subunit"/>
</dbReference>
<organism evidence="2 3">
    <name type="scientific">Thamnocephalis sphaerospora</name>
    <dbReference type="NCBI Taxonomy" id="78915"/>
    <lineage>
        <taxon>Eukaryota</taxon>
        <taxon>Fungi</taxon>
        <taxon>Fungi incertae sedis</taxon>
        <taxon>Zoopagomycota</taxon>
        <taxon>Zoopagomycotina</taxon>
        <taxon>Zoopagomycetes</taxon>
        <taxon>Zoopagales</taxon>
        <taxon>Sigmoideomycetaceae</taxon>
        <taxon>Thamnocephalis</taxon>
    </lineage>
</organism>